<proteinExistence type="predicted"/>
<name>A0A1Y5P5E4_9MYCO</name>
<reference evidence="1" key="1">
    <citation type="submission" date="2016-03" db="EMBL/GenBank/DDBJ databases">
        <authorList>
            <person name="Ploux O."/>
        </authorList>
    </citation>
    <scope>NUCLEOTIDE SEQUENCE</scope>
    <source>
        <strain evidence="1">UC10</strain>
    </source>
</reference>
<sequence length="48" mass="5962">MPLKMRDRFAFWLEQFAWLHPVLLRYDGEAPNGRCRYENRLNRHMVVK</sequence>
<organism evidence="1">
    <name type="scientific">uncultured Mycobacterium sp</name>
    <dbReference type="NCBI Taxonomy" id="171292"/>
    <lineage>
        <taxon>Bacteria</taxon>
        <taxon>Bacillati</taxon>
        <taxon>Actinomycetota</taxon>
        <taxon>Actinomycetes</taxon>
        <taxon>Mycobacteriales</taxon>
        <taxon>Mycobacteriaceae</taxon>
        <taxon>Mycobacterium</taxon>
        <taxon>environmental samples</taxon>
    </lineage>
</organism>
<gene>
    <name evidence="1" type="ORF">MHPYR_180102</name>
</gene>
<protein>
    <submittedName>
        <fullName evidence="1">Uncharacterized protein</fullName>
    </submittedName>
</protein>
<accession>A0A1Y5P5E4</accession>
<dbReference type="AlphaFoldDB" id="A0A1Y5P5E4"/>
<dbReference type="EMBL" id="FLQS01000010">
    <property type="protein sequence ID" value="SBS73877.1"/>
    <property type="molecule type" value="Genomic_DNA"/>
</dbReference>
<evidence type="ECO:0000313" key="1">
    <source>
        <dbReference type="EMBL" id="SBS73877.1"/>
    </source>
</evidence>